<evidence type="ECO:0000313" key="10">
    <source>
        <dbReference type="Proteomes" id="UP001596105"/>
    </source>
</evidence>
<evidence type="ECO:0000256" key="7">
    <source>
        <dbReference type="RuleBase" id="RU363032"/>
    </source>
</evidence>
<feature type="transmembrane region" description="Helical" evidence="7">
    <location>
        <begin position="137"/>
        <end position="159"/>
    </location>
</feature>
<feature type="transmembrane region" description="Helical" evidence="7">
    <location>
        <begin position="180"/>
        <end position="205"/>
    </location>
</feature>
<keyword evidence="5 7" id="KW-1133">Transmembrane helix</keyword>
<evidence type="ECO:0000256" key="2">
    <source>
        <dbReference type="ARBA" id="ARBA00022448"/>
    </source>
</evidence>
<dbReference type="CDD" id="cd06261">
    <property type="entry name" value="TM_PBP2"/>
    <property type="match status" value="1"/>
</dbReference>
<comment type="caution">
    <text evidence="9">The sequence shown here is derived from an EMBL/GenBank/DDBJ whole genome shotgun (WGS) entry which is preliminary data.</text>
</comment>
<dbReference type="Pfam" id="PF00528">
    <property type="entry name" value="BPD_transp_1"/>
    <property type="match status" value="1"/>
</dbReference>
<feature type="transmembrane region" description="Helical" evidence="7">
    <location>
        <begin position="71"/>
        <end position="95"/>
    </location>
</feature>
<keyword evidence="2 7" id="KW-0813">Transport</keyword>
<dbReference type="Proteomes" id="UP001596105">
    <property type="component" value="Unassembled WGS sequence"/>
</dbReference>
<dbReference type="RefSeq" id="WP_209749247.1">
    <property type="nucleotide sequence ID" value="NZ_JBHSMH010000003.1"/>
</dbReference>
<reference evidence="10" key="1">
    <citation type="journal article" date="2019" name="Int. J. Syst. Evol. Microbiol.">
        <title>The Global Catalogue of Microorganisms (GCM) 10K type strain sequencing project: providing services to taxonomists for standard genome sequencing and annotation.</title>
        <authorList>
            <consortium name="The Broad Institute Genomics Platform"/>
            <consortium name="The Broad Institute Genome Sequencing Center for Infectious Disease"/>
            <person name="Wu L."/>
            <person name="Ma J."/>
        </authorList>
    </citation>
    <scope>NUCLEOTIDE SEQUENCE [LARGE SCALE GENOMIC DNA]</scope>
    <source>
        <strain evidence="10">CCUG 57113</strain>
    </source>
</reference>
<dbReference type="PANTHER" id="PTHR43744">
    <property type="entry name" value="ABC TRANSPORTER PERMEASE PROTEIN MG189-RELATED-RELATED"/>
    <property type="match status" value="1"/>
</dbReference>
<feature type="transmembrane region" description="Helical" evidence="7">
    <location>
        <begin position="107"/>
        <end position="125"/>
    </location>
</feature>
<evidence type="ECO:0000256" key="3">
    <source>
        <dbReference type="ARBA" id="ARBA00022475"/>
    </source>
</evidence>
<feature type="domain" description="ABC transmembrane type-1" evidence="8">
    <location>
        <begin position="71"/>
        <end position="272"/>
    </location>
</feature>
<keyword evidence="6 7" id="KW-0472">Membrane</keyword>
<evidence type="ECO:0000259" key="8">
    <source>
        <dbReference type="PROSITE" id="PS50928"/>
    </source>
</evidence>
<sequence>MRRHSLFNSINVSLNTIFALFCFLPILLVFIVSLTDEQTILKNGYSYFPDKWSFDAYKLVFTGQKLIWNSYMISIIVTLIGTVLALLVTAMAAYALANKQMKYRNTWAMYFFITMIFSAGLVPWYMICGKLGMKDNILSLIIPGLIFNPFNMFLVRNFMAAIPDSLMESAKIDGANDATIAFRIYFPICKPVLATIALFYGLAYWNNWFNAIMLVDNQNLFPLQYILFKLQSEIAMLSQLQSSVHSDPPGESLKMATAIITIGPIVFLYPYLQRYFIKGLVIGSVKG</sequence>
<evidence type="ECO:0000256" key="5">
    <source>
        <dbReference type="ARBA" id="ARBA00022989"/>
    </source>
</evidence>
<dbReference type="InterPro" id="IPR035906">
    <property type="entry name" value="MetI-like_sf"/>
</dbReference>
<comment type="similarity">
    <text evidence="7">Belongs to the binding-protein-dependent transport system permease family.</text>
</comment>
<accession>A0ABW0LNK2</accession>
<protein>
    <submittedName>
        <fullName evidence="9">Carbohydrate ABC transporter permease</fullName>
    </submittedName>
</protein>
<organism evidence="9 10">
    <name type="scientific">Cohnella suwonensis</name>
    <dbReference type="NCBI Taxonomy" id="696072"/>
    <lineage>
        <taxon>Bacteria</taxon>
        <taxon>Bacillati</taxon>
        <taxon>Bacillota</taxon>
        <taxon>Bacilli</taxon>
        <taxon>Bacillales</taxon>
        <taxon>Paenibacillaceae</taxon>
        <taxon>Cohnella</taxon>
    </lineage>
</organism>
<feature type="transmembrane region" description="Helical" evidence="7">
    <location>
        <begin position="12"/>
        <end position="34"/>
    </location>
</feature>
<name>A0ABW0LNK2_9BACL</name>
<dbReference type="InterPro" id="IPR000515">
    <property type="entry name" value="MetI-like"/>
</dbReference>
<dbReference type="SUPFAM" id="SSF161098">
    <property type="entry name" value="MetI-like"/>
    <property type="match status" value="1"/>
</dbReference>
<keyword evidence="10" id="KW-1185">Reference proteome</keyword>
<dbReference type="PANTHER" id="PTHR43744:SF9">
    <property type="entry name" value="POLYGALACTURONAN_RHAMNOGALACTURONAN TRANSPORT SYSTEM PERMEASE PROTEIN YTCP"/>
    <property type="match status" value="1"/>
</dbReference>
<keyword evidence="3" id="KW-1003">Cell membrane</keyword>
<evidence type="ECO:0000256" key="1">
    <source>
        <dbReference type="ARBA" id="ARBA00004651"/>
    </source>
</evidence>
<proteinExistence type="inferred from homology"/>
<evidence type="ECO:0000256" key="6">
    <source>
        <dbReference type="ARBA" id="ARBA00023136"/>
    </source>
</evidence>
<dbReference type="PROSITE" id="PS50928">
    <property type="entry name" value="ABC_TM1"/>
    <property type="match status" value="1"/>
</dbReference>
<evidence type="ECO:0000313" key="9">
    <source>
        <dbReference type="EMBL" id="MFC5467328.1"/>
    </source>
</evidence>
<comment type="subcellular location">
    <subcellularLocation>
        <location evidence="1 7">Cell membrane</location>
        <topology evidence="1 7">Multi-pass membrane protein</topology>
    </subcellularLocation>
</comment>
<dbReference type="EMBL" id="JBHSMH010000003">
    <property type="protein sequence ID" value="MFC5467328.1"/>
    <property type="molecule type" value="Genomic_DNA"/>
</dbReference>
<gene>
    <name evidence="9" type="ORF">ACFPPD_01270</name>
</gene>
<keyword evidence="4 7" id="KW-0812">Transmembrane</keyword>
<dbReference type="Gene3D" id="1.10.3720.10">
    <property type="entry name" value="MetI-like"/>
    <property type="match status" value="1"/>
</dbReference>
<feature type="transmembrane region" description="Helical" evidence="7">
    <location>
        <begin position="253"/>
        <end position="272"/>
    </location>
</feature>
<evidence type="ECO:0000256" key="4">
    <source>
        <dbReference type="ARBA" id="ARBA00022692"/>
    </source>
</evidence>